<keyword evidence="8 12" id="KW-0411">Iron-sulfur</keyword>
<dbReference type="Pfam" id="PF17147">
    <property type="entry name" value="PFOR_II"/>
    <property type="match status" value="1"/>
</dbReference>
<dbReference type="FunFam" id="3.30.70.20:FF:000022">
    <property type="entry name" value="Pyruvate:ferredoxin (Flavodoxin) oxidoreductase"/>
    <property type="match status" value="1"/>
</dbReference>
<dbReference type="PANTHER" id="PTHR32154:SF0">
    <property type="entry name" value="PYRUVATE-FLAVODOXIN OXIDOREDUCTASE-RELATED"/>
    <property type="match status" value="1"/>
</dbReference>
<dbReference type="InterPro" id="IPR029061">
    <property type="entry name" value="THDP-binding"/>
</dbReference>
<feature type="binding site" evidence="12">
    <location>
        <position position="1095"/>
    </location>
    <ligand>
        <name>[4Fe-4S] cluster</name>
        <dbReference type="ChEBI" id="CHEBI:49883"/>
        <label>3</label>
    </ligand>
</feature>
<dbReference type="InterPro" id="IPR033412">
    <property type="entry name" value="PFOR_II"/>
</dbReference>
<dbReference type="GO" id="GO:0030976">
    <property type="term" value="F:thiamine pyrophosphate binding"/>
    <property type="evidence" value="ECO:0007669"/>
    <property type="project" value="InterPro"/>
</dbReference>
<feature type="binding site" evidence="12">
    <location>
        <position position="776"/>
    </location>
    <ligand>
        <name>[4Fe-4S] cluster</name>
        <dbReference type="ChEBI" id="CHEBI:49883"/>
        <label>1</label>
    </ligand>
</feature>
<evidence type="ECO:0000256" key="1">
    <source>
        <dbReference type="ARBA" id="ARBA00009032"/>
    </source>
</evidence>
<evidence type="ECO:0000256" key="11">
    <source>
        <dbReference type="PIRSR" id="PIRSR000159-2"/>
    </source>
</evidence>
<dbReference type="Gene3D" id="3.40.50.920">
    <property type="match status" value="1"/>
</dbReference>
<dbReference type="FunFam" id="3.40.50.970:FF:000041">
    <property type="entry name" value="Pyruvate:ferredoxin (Flavodoxin) oxidoreductase"/>
    <property type="match status" value="1"/>
</dbReference>
<dbReference type="InterPro" id="IPR011766">
    <property type="entry name" value="TPP_enzyme_TPP-bd"/>
</dbReference>
<dbReference type="SUPFAM" id="SSF54862">
    <property type="entry name" value="4Fe-4S ferredoxins"/>
    <property type="match status" value="1"/>
</dbReference>
<keyword evidence="16" id="KW-1185">Reference proteome</keyword>
<dbReference type="PROSITE" id="PS00198">
    <property type="entry name" value="4FE4S_FER_1"/>
    <property type="match status" value="1"/>
</dbReference>
<gene>
    <name evidence="15" type="ORF">SAMN04489866_1101</name>
</gene>
<feature type="binding site" evidence="12">
    <location>
        <position position="720"/>
    </location>
    <ligand>
        <name>[4Fe-4S] cluster</name>
        <dbReference type="ChEBI" id="CHEBI:49883"/>
        <label>2</label>
    </ligand>
</feature>
<feature type="binding site" evidence="12">
    <location>
        <position position="716"/>
    </location>
    <ligand>
        <name>[4Fe-4S] cluster</name>
        <dbReference type="ChEBI" id="CHEBI:49883"/>
        <label>1</label>
    </ligand>
</feature>
<dbReference type="PANTHER" id="PTHR32154">
    <property type="entry name" value="PYRUVATE-FLAVODOXIN OXIDOREDUCTASE-RELATED"/>
    <property type="match status" value="1"/>
</dbReference>
<feature type="binding site" evidence="12">
    <location>
        <position position="772"/>
    </location>
    <ligand>
        <name>[4Fe-4S] cluster</name>
        <dbReference type="ChEBI" id="CHEBI:49883"/>
        <label>2</label>
    </ligand>
</feature>
<dbReference type="FunFam" id="3.40.50.920:FF:000007">
    <property type="entry name" value="Pyruvate:ferredoxin (Flavodoxin) oxidoreductase"/>
    <property type="match status" value="1"/>
</dbReference>
<organism evidence="15 16">
    <name type="scientific">Peptococcus niger</name>
    <dbReference type="NCBI Taxonomy" id="2741"/>
    <lineage>
        <taxon>Bacteria</taxon>
        <taxon>Bacillati</taxon>
        <taxon>Bacillota</taxon>
        <taxon>Clostridia</taxon>
        <taxon>Eubacteriales</taxon>
        <taxon>Peptococcaceae</taxon>
        <taxon>Peptococcus</taxon>
    </lineage>
</organism>
<keyword evidence="5 9" id="KW-0249">Electron transport</keyword>
<dbReference type="InterPro" id="IPR009014">
    <property type="entry name" value="Transketo_C/PFOR_II"/>
</dbReference>
<evidence type="ECO:0000256" key="12">
    <source>
        <dbReference type="PIRSR" id="PIRSR000159-50"/>
    </source>
</evidence>
<accession>A0A1G6YIM8</accession>
<feature type="site" description="Important for catalytic activity" evidence="11">
    <location>
        <position position="82"/>
    </location>
</feature>
<dbReference type="InterPro" id="IPR011895">
    <property type="entry name" value="Pyrv_flavodox_OxRed"/>
</dbReference>
<dbReference type="GO" id="GO:0005506">
    <property type="term" value="F:iron ion binding"/>
    <property type="evidence" value="ECO:0007669"/>
    <property type="project" value="InterPro"/>
</dbReference>
<keyword evidence="3 12" id="KW-0004">4Fe-4S</keyword>
<feature type="binding site" evidence="12">
    <location>
        <position position="713"/>
    </location>
    <ligand>
        <name>[4Fe-4S] cluster</name>
        <dbReference type="ChEBI" id="CHEBI:49883"/>
        <label>1</label>
    </ligand>
</feature>
<feature type="site" description="Important for catalytic activity" evidence="11">
    <location>
        <position position="132"/>
    </location>
</feature>
<dbReference type="SMART" id="SM00890">
    <property type="entry name" value="EKR"/>
    <property type="match status" value="1"/>
</dbReference>
<dbReference type="NCBIfam" id="TIGR02176">
    <property type="entry name" value="pyruv_ox_red"/>
    <property type="match status" value="1"/>
</dbReference>
<dbReference type="PROSITE" id="PS51379">
    <property type="entry name" value="4FE4S_FER_2"/>
    <property type="match status" value="2"/>
</dbReference>
<feature type="binding site" evidence="12">
    <location>
        <position position="710"/>
    </location>
    <ligand>
        <name>[4Fe-4S] cluster</name>
        <dbReference type="ChEBI" id="CHEBI:49883"/>
        <label>1</label>
    </ligand>
</feature>
<feature type="binding site" evidence="10">
    <location>
        <position position="132"/>
    </location>
    <ligand>
        <name>pyruvate</name>
        <dbReference type="ChEBI" id="CHEBI:15361"/>
    </ligand>
</feature>
<dbReference type="InterPro" id="IPR017896">
    <property type="entry name" value="4Fe4S_Fe-S-bd"/>
</dbReference>
<dbReference type="Gene3D" id="4.10.780.10">
    <property type="entry name" value="Pyruvate-flavodoxin oxidoreductase, EKR domain"/>
    <property type="match status" value="1"/>
</dbReference>
<evidence type="ECO:0000256" key="10">
    <source>
        <dbReference type="PIRSR" id="PIRSR000159-1"/>
    </source>
</evidence>
<feature type="region of interest" description="Disordered" evidence="13">
    <location>
        <begin position="1"/>
        <end position="25"/>
    </location>
</feature>
<feature type="binding site" evidence="10">
    <location>
        <begin position="986"/>
        <end position="989"/>
    </location>
    <ligand>
        <name>thiamine diphosphate</name>
        <dbReference type="ChEBI" id="CHEBI:58937"/>
    </ligand>
</feature>
<feature type="binding site" evidence="10">
    <location>
        <position position="49"/>
    </location>
    <ligand>
        <name>pyruvate</name>
        <dbReference type="ChEBI" id="CHEBI:15361"/>
    </ligand>
</feature>
<dbReference type="EMBL" id="FNAF01000010">
    <property type="protein sequence ID" value="SDD90364.1"/>
    <property type="molecule type" value="Genomic_DNA"/>
</dbReference>
<dbReference type="FunFam" id="3.40.920.10:FF:000001">
    <property type="entry name" value="Pyruvate:ferredoxin (Flavodoxin) oxidoreductase"/>
    <property type="match status" value="1"/>
</dbReference>
<dbReference type="Proteomes" id="UP000198995">
    <property type="component" value="Unassembled WGS sequence"/>
</dbReference>
<dbReference type="CDD" id="cd07034">
    <property type="entry name" value="TPP_PYR_PFOR_IOR-alpha_like"/>
    <property type="match status" value="1"/>
</dbReference>
<evidence type="ECO:0000256" key="2">
    <source>
        <dbReference type="ARBA" id="ARBA00022448"/>
    </source>
</evidence>
<dbReference type="STRING" id="2741.SAMN04489866_1101"/>
<dbReference type="Pfam" id="PF10371">
    <property type="entry name" value="EKR"/>
    <property type="match status" value="1"/>
</dbReference>
<dbReference type="CDD" id="cd03377">
    <property type="entry name" value="TPP_PFOR_PNO"/>
    <property type="match status" value="1"/>
</dbReference>
<keyword evidence="7 12" id="KW-0408">Iron</keyword>
<comment type="similarity">
    <text evidence="1 9">Belongs to the pyruvate:ferredoxin/flavodoxin oxidoreductase family.</text>
</comment>
<dbReference type="FunFam" id="3.40.50.970:FF:000012">
    <property type="entry name" value="Pyruvate:ferredoxin (Flavodoxin) oxidoreductase"/>
    <property type="match status" value="1"/>
</dbReference>
<reference evidence="15 16" key="1">
    <citation type="submission" date="2016-10" db="EMBL/GenBank/DDBJ databases">
        <authorList>
            <person name="de Groot N.N."/>
        </authorList>
    </citation>
    <scope>NUCLEOTIDE SEQUENCE [LARGE SCALE GENOMIC DNA]</scope>
    <source>
        <strain evidence="15 16">DSM 20475</strain>
    </source>
</reference>
<dbReference type="SUPFAM" id="SSF53323">
    <property type="entry name" value="Pyruvate-ferredoxin oxidoreductase, PFOR, domain III"/>
    <property type="match status" value="1"/>
</dbReference>
<dbReference type="GO" id="GO:0051539">
    <property type="term" value="F:4 iron, 4 sulfur cluster binding"/>
    <property type="evidence" value="ECO:0007669"/>
    <property type="project" value="UniProtKB-KW"/>
</dbReference>
<evidence type="ECO:0000313" key="16">
    <source>
        <dbReference type="Proteomes" id="UP000198995"/>
    </source>
</evidence>
<evidence type="ECO:0000256" key="6">
    <source>
        <dbReference type="ARBA" id="ARBA00023002"/>
    </source>
</evidence>
<feature type="binding site" evidence="12">
    <location>
        <position position="862"/>
    </location>
    <ligand>
        <name>[4Fe-4S] cluster</name>
        <dbReference type="ChEBI" id="CHEBI:49883"/>
        <label>3</label>
    </ligand>
</feature>
<dbReference type="InterPro" id="IPR017900">
    <property type="entry name" value="4Fe4S_Fe_S_CS"/>
</dbReference>
<dbReference type="InterPro" id="IPR019752">
    <property type="entry name" value="Pyrv/ketoisovalerate_OxRed_cat"/>
</dbReference>
<keyword evidence="6 9" id="KW-0560">Oxidoreductase</keyword>
<protein>
    <recommendedName>
        <fullName evidence="9">Pyruvate:ferredoxin oxidoreductase</fullName>
        <ecNumber evidence="9">1.2.7.1</ecNumber>
    </recommendedName>
    <alternativeName>
        <fullName evidence="9">Pyruvate synthase</fullName>
    </alternativeName>
</protein>
<dbReference type="Pfam" id="PF01855">
    <property type="entry name" value="POR_N"/>
    <property type="match status" value="1"/>
</dbReference>
<dbReference type="Pfam" id="PF02775">
    <property type="entry name" value="TPP_enzyme_C"/>
    <property type="match status" value="1"/>
</dbReference>
<feature type="binding site" evidence="10">
    <location>
        <position position="839"/>
    </location>
    <ligand>
        <name>thiamine diphosphate</name>
        <dbReference type="ChEBI" id="CHEBI:58937"/>
    </ligand>
</feature>
<keyword evidence="15" id="KW-0670">Pyruvate</keyword>
<name>A0A1G6YIM8_PEPNI</name>
<dbReference type="EC" id="1.2.7.1" evidence="9"/>
<dbReference type="GO" id="GO:0006979">
    <property type="term" value="P:response to oxidative stress"/>
    <property type="evidence" value="ECO:0007669"/>
    <property type="project" value="TreeGrafter"/>
</dbReference>
<dbReference type="SUPFAM" id="SSF52922">
    <property type="entry name" value="TK C-terminal domain-like"/>
    <property type="match status" value="1"/>
</dbReference>
<sequence>MSIKEKESVVSNAPAGSGKPKNMKTMDGNTAAAHVSYLFTDVAAIYPITPSSPMAEKIDVWSAQGRKNLFDQTVKVVEMESEAGAAGAVHGSLSAGALTSTYTSSQGLLLMLPVMYKIAGELLPTVFQVAARAVATHALSIFGDHSDVMACRGTGFAMLASSSVQEVMDIGSVAQLSAIKARLPFIHFFDGFRTSHEIQKIEVIDEEFLKSQLDYEAVKEFRDKSLNPEKPVIKGTNQNPDIFFQQREGINQNYVDVVDVVEDYLAAVSQETGRDYRIFNYYGAKDAENVVVAMGSVCEALEEVIDYLTEKGQKIGMVEVHLFRPWSSKHFFDVLPKTVKKISVLDRSKEPGSLGEALYEDVKTMFYDADMHPLIIGGRYGLGSKDVTPAQLIAVYENLAKDEPKNHFTVGIVDDVTHTSLEVGEPVTTSPADCIACRFWGYGSDGTVGANKDAIAIIGDNTDMYAQGYFSYDSKKSGGVTISSLRFGKSKIRSTYQIDQADYVACHKSSYVNSYDVLEGLKPGGTFLLNCTWSQEELDTHLPAHMKRYIANNNIKFYTIDAATAAQEIGLGNRTNMVTQTAFFKLTEVIPFEDAVRFLKAAIKKTYGRKGDAVVNMNNEAVDKAVEILYEVQVPDSWKNAEDTASKGTHCTHEPEFIRKVFRPMLAQAGDKLPVSAFVGLETGAYPSGTTKFEKRMPALFVPEWIPENCIQCNQCSMVCPHAVIRPFVLDEEEAANAPKDMTLVDAKGKEFAGMKFRMQVSPMDCLGCGSCINTCPAKEKALKFAPVEQEAAKERDHWIYMTHKVSNKANLTNTTTSKGVQFKVPLLEFSGACAGCGETPYAKLITQFFGDRMMIANATGCSSIWGAPAPSLAYTTNDKGQGPAWQNSLFENNAEFGMGMVIADKQMKRKLTDLVKQVADGNYDADLKAAAEKWLANIDDRNVDEVSAAAEVIAKAVEGSDDEVLHAIDDVNGFLKVRSQWIFGGDGWAYDIGYGGLDHVLASGENINVFVFDTEVYSNTGGQASKSTPTAAIAQFAADGKRTNKKDLGMMAVTYGNVYVAQIAMGANMNQTCKAIQEAEAYDGPSIIIAYATCINHGIRKGMGISQQHMKDAVECGYWHLWRYNPELKEQGKNPFILDSKEPDYDKFDDFIKTEVRYTSLAKALPEQAQKLFDLTRERSKERYEAYKALADK</sequence>
<dbReference type="GO" id="GO:0022900">
    <property type="term" value="P:electron transport chain"/>
    <property type="evidence" value="ECO:0007669"/>
    <property type="project" value="InterPro"/>
</dbReference>
<keyword evidence="4 12" id="KW-0479">Metal-binding</keyword>
<feature type="binding site" evidence="12">
    <location>
        <position position="834"/>
    </location>
    <ligand>
        <name>[4Fe-4S] cluster</name>
        <dbReference type="ChEBI" id="CHEBI:49883"/>
        <label>3</label>
    </ligand>
</feature>
<dbReference type="PIRSF" id="PIRSF000159">
    <property type="entry name" value="NifJ"/>
    <property type="match status" value="1"/>
</dbReference>
<comment type="cofactor">
    <cofactor evidence="12">
        <name>[4Fe-4S] cluster</name>
        <dbReference type="ChEBI" id="CHEBI:49883"/>
    </cofactor>
    <text evidence="12">Binds 3 [4Fe-4S] clusters per subunit.</text>
</comment>
<dbReference type="InterPro" id="IPR002880">
    <property type="entry name" value="Pyrv_Fd/Flavodoxin_OxRdtase_N"/>
</dbReference>
<dbReference type="Pfam" id="PF01558">
    <property type="entry name" value="POR"/>
    <property type="match status" value="1"/>
</dbReference>
<feature type="site" description="Important for catalytic activity" evidence="11">
    <location>
        <position position="1020"/>
    </location>
</feature>
<feature type="binding site" evidence="10">
    <location>
        <position position="862"/>
    </location>
    <ligand>
        <name>thiamine diphosphate</name>
        <dbReference type="ChEBI" id="CHEBI:58937"/>
    </ligand>
</feature>
<dbReference type="GO" id="GO:0019164">
    <property type="term" value="F:pyruvate synthase activity"/>
    <property type="evidence" value="ECO:0007669"/>
    <property type="project" value="UniProtKB-EC"/>
</dbReference>
<dbReference type="InterPro" id="IPR019456">
    <property type="entry name" value="Pyrv-flavodox_OxRtase_EKR"/>
</dbReference>
<evidence type="ECO:0000256" key="13">
    <source>
        <dbReference type="SAM" id="MobiDB-lite"/>
    </source>
</evidence>
<feature type="binding site" evidence="10">
    <location>
        <position position="82"/>
    </location>
    <ligand>
        <name>thiamine diphosphate</name>
        <dbReference type="ChEBI" id="CHEBI:58937"/>
    </ligand>
</feature>
<dbReference type="Gene3D" id="3.40.920.10">
    <property type="entry name" value="Pyruvate-ferredoxin oxidoreductase, PFOR, domain III"/>
    <property type="match status" value="1"/>
</dbReference>
<dbReference type="Gene3D" id="3.40.50.970">
    <property type="match status" value="2"/>
</dbReference>
<dbReference type="SUPFAM" id="SSF52518">
    <property type="entry name" value="Thiamin diphosphate-binding fold (THDP-binding)"/>
    <property type="match status" value="2"/>
</dbReference>
<feature type="binding site" evidence="10">
    <location>
        <begin position="1015"/>
        <end position="1020"/>
    </location>
    <ligand>
        <name>thiamine diphosphate</name>
        <dbReference type="ChEBI" id="CHEBI:58937"/>
    </ligand>
</feature>
<dbReference type="InterPro" id="IPR050722">
    <property type="entry name" value="Pyruvate:ferred/Flavod_OxRd"/>
</dbReference>
<evidence type="ECO:0000256" key="3">
    <source>
        <dbReference type="ARBA" id="ARBA00022485"/>
    </source>
</evidence>
<evidence type="ECO:0000259" key="14">
    <source>
        <dbReference type="PROSITE" id="PS51379"/>
    </source>
</evidence>
<dbReference type="InterPro" id="IPR037112">
    <property type="entry name" value="Pyrv-flavodox_OxR_EKR_sf"/>
</dbReference>
<dbReference type="AlphaFoldDB" id="A0A1G6YIM8"/>
<evidence type="ECO:0000256" key="8">
    <source>
        <dbReference type="ARBA" id="ARBA00023014"/>
    </source>
</evidence>
<feature type="binding site" evidence="12">
    <location>
        <position position="837"/>
    </location>
    <ligand>
        <name>[4Fe-4S] cluster</name>
        <dbReference type="ChEBI" id="CHEBI:49883"/>
        <label>3</label>
    </ligand>
</feature>
<evidence type="ECO:0000256" key="9">
    <source>
        <dbReference type="PIRNR" id="PIRNR000159"/>
    </source>
</evidence>
<dbReference type="InterPro" id="IPR002869">
    <property type="entry name" value="Pyrv_flavodox_OxRed_cen"/>
</dbReference>
<feature type="binding site" evidence="12">
    <location>
        <position position="766"/>
    </location>
    <ligand>
        <name>[4Fe-4S] cluster</name>
        <dbReference type="ChEBI" id="CHEBI:49883"/>
        <label>2</label>
    </ligand>
</feature>
<proteinExistence type="inferred from homology"/>
<feature type="domain" description="4Fe-4S ferredoxin-type" evidence="14">
    <location>
        <begin position="701"/>
        <end position="731"/>
    </location>
</feature>
<keyword evidence="2 9" id="KW-0813">Transport</keyword>
<feature type="domain" description="4Fe-4S ferredoxin-type" evidence="14">
    <location>
        <begin position="757"/>
        <end position="788"/>
    </location>
</feature>
<evidence type="ECO:0000256" key="7">
    <source>
        <dbReference type="ARBA" id="ARBA00023004"/>
    </source>
</evidence>
<dbReference type="Gene3D" id="3.30.70.20">
    <property type="match status" value="1"/>
</dbReference>
<evidence type="ECO:0000313" key="15">
    <source>
        <dbReference type="EMBL" id="SDD90364.1"/>
    </source>
</evidence>
<dbReference type="Pfam" id="PF12838">
    <property type="entry name" value="Fer4_7"/>
    <property type="match status" value="1"/>
</dbReference>
<feature type="site" description="Important for catalytic activity" evidence="11">
    <location>
        <position position="49"/>
    </location>
</feature>
<evidence type="ECO:0000256" key="5">
    <source>
        <dbReference type="ARBA" id="ARBA00022982"/>
    </source>
</evidence>
<feature type="binding site" evidence="12">
    <location>
        <position position="769"/>
    </location>
    <ligand>
        <name>[4Fe-4S] cluster</name>
        <dbReference type="ChEBI" id="CHEBI:49883"/>
        <label>2</label>
    </ligand>
</feature>
<evidence type="ECO:0000256" key="4">
    <source>
        <dbReference type="ARBA" id="ARBA00022723"/>
    </source>
</evidence>
<comment type="catalytic activity">
    <reaction evidence="9">
        <text>2 oxidized [2Fe-2S]-[ferredoxin] + pyruvate + CoA = 2 reduced [2Fe-2S]-[ferredoxin] + acetyl-CoA + CO2 + H(+)</text>
        <dbReference type="Rhea" id="RHEA:12765"/>
        <dbReference type="Rhea" id="RHEA-COMP:10000"/>
        <dbReference type="Rhea" id="RHEA-COMP:10001"/>
        <dbReference type="ChEBI" id="CHEBI:15361"/>
        <dbReference type="ChEBI" id="CHEBI:15378"/>
        <dbReference type="ChEBI" id="CHEBI:16526"/>
        <dbReference type="ChEBI" id="CHEBI:33737"/>
        <dbReference type="ChEBI" id="CHEBI:33738"/>
        <dbReference type="ChEBI" id="CHEBI:57287"/>
        <dbReference type="ChEBI" id="CHEBI:57288"/>
        <dbReference type="EC" id="1.2.7.1"/>
    </reaction>
</comment>